<comment type="caution">
    <text evidence="1">The sequence shown here is derived from an EMBL/GenBank/DDBJ whole genome shotgun (WGS) entry which is preliminary data.</text>
</comment>
<protein>
    <submittedName>
        <fullName evidence="1">Uncharacterized protein</fullName>
    </submittedName>
</protein>
<sequence>MSSWLQGRLFSRTRHRSSSSSSSDTGISPETPQQQAALASAASSPLPPSTGTFDKPHFTTEGEAPAEDAVGPAEFSDAADADAVFAKFSVSEVRQHLARIQRQSSQLQERMRTVAATHYPELIQAADVVVRMDAQSAGLSMRLAQLRGQLGMAQAHAGPEPKPPARAEGSPAAEPAAFAVAAQVKVLGDTGDLVRQALEAQRFVPAALVCLAARQIYADLSAQAAVVRAFPVVERMWAAAAPLAAQVAERARCAIAHAAADHGSDACLGAVCALALLDETACAERVCAEFLALRAAPLVRRLAAAGEDTRGCAVAVAEVLALVRGVVVDYARAFGVPAPAGGGGSGGGPQLSFVVATLGGLCADAELPLPQWGAAAANTAPASARRPEARRRTSSVAGAALVSPLPLPPPPPPRPAQATGSAGRGSNVIVARHLPPSIARFCPPVPRLLDAGARPAHAAGLLSEAPEDAQAAEARPADTPALIRRLRQNAAQLAPALAAQVQPAVDRAAHRALGVWWQATARRVHLALDIAASRVASVAAAADVARALAAECPAFCAAAPLLRDVPVDALYAQLAEPALRRRVQRLVAAAADDAVAQVDAFLGHGPGAAAAAVHAGHLPWRPVPALAGALQLQADLARSLCFLPDAAQGLAGSVCARVEGAWADAQRWWAQMRGAPAAEEADAAAAHFVRQWMLLCERIAADGARSGGAVDRGLRACWAALALHVIARRLLPQLMGAPRGCDGLMRRAFAQRSVGVEQLCAPLARCCEALRAPWVDAVVRDAAAVWMRHFEHLYFLMLKSGAPGRATRRDVLSAWAAAQAQAPKDPKPLRAPRGPKAPKAPSPRTEARYAALRRLALVDTKSQAGARGTPVPSAVVRALAVALRMRVQAVGGLSDLSNGDALWEYVGTRLCRELGSLLAAKEAVDCEWDLIQLRGDLTHVLTDHLALAPDVAESMVSECTKS</sequence>
<feature type="non-terminal residue" evidence="1">
    <location>
        <position position="962"/>
    </location>
</feature>
<dbReference type="Proteomes" id="UP001150581">
    <property type="component" value="Unassembled WGS sequence"/>
</dbReference>
<reference evidence="1" key="1">
    <citation type="submission" date="2022-07" db="EMBL/GenBank/DDBJ databases">
        <title>Phylogenomic reconstructions and comparative analyses of Kickxellomycotina fungi.</title>
        <authorList>
            <person name="Reynolds N.K."/>
            <person name="Stajich J.E."/>
            <person name="Barry K."/>
            <person name="Grigoriev I.V."/>
            <person name="Crous P."/>
            <person name="Smith M.E."/>
        </authorList>
    </citation>
    <scope>NUCLEOTIDE SEQUENCE</scope>
    <source>
        <strain evidence="1">Benny 63K</strain>
    </source>
</reference>
<evidence type="ECO:0000313" key="1">
    <source>
        <dbReference type="EMBL" id="KAJ1885372.1"/>
    </source>
</evidence>
<name>A0ACC1I7G4_9FUNG</name>
<accession>A0ACC1I7G4</accession>
<dbReference type="EMBL" id="JANBPG010002554">
    <property type="protein sequence ID" value="KAJ1885372.1"/>
    <property type="molecule type" value="Genomic_DNA"/>
</dbReference>
<keyword evidence="2" id="KW-1185">Reference proteome</keyword>
<gene>
    <name evidence="1" type="ORF">LPJ66_010149</name>
</gene>
<organism evidence="1 2">
    <name type="scientific">Kickxella alabastrina</name>
    <dbReference type="NCBI Taxonomy" id="61397"/>
    <lineage>
        <taxon>Eukaryota</taxon>
        <taxon>Fungi</taxon>
        <taxon>Fungi incertae sedis</taxon>
        <taxon>Zoopagomycota</taxon>
        <taxon>Kickxellomycotina</taxon>
        <taxon>Kickxellomycetes</taxon>
        <taxon>Kickxellales</taxon>
        <taxon>Kickxellaceae</taxon>
        <taxon>Kickxella</taxon>
    </lineage>
</organism>
<evidence type="ECO:0000313" key="2">
    <source>
        <dbReference type="Proteomes" id="UP001150581"/>
    </source>
</evidence>
<proteinExistence type="predicted"/>